<keyword evidence="2" id="KW-1185">Reference proteome</keyword>
<dbReference type="HOGENOM" id="CLU_2281216_0_0_1"/>
<sequence length="102" mass="11476">MPVVRNLDLFSIALCCSESLTTTNPIETNLPITKKPILRKIWQHPWAIGKQLVLLPLGKYNGYFITAREPMILISTAIILTSIVDSIANRIADETTRNRAQE</sequence>
<proteinExistence type="predicted"/>
<dbReference type="Proteomes" id="UP000017836">
    <property type="component" value="Unassembled WGS sequence"/>
</dbReference>
<dbReference type="AlphaFoldDB" id="W1PXK5"/>
<gene>
    <name evidence="1" type="ORF">AMTR_s00040p00066050</name>
</gene>
<protein>
    <submittedName>
        <fullName evidence="1">Uncharacterized protein</fullName>
    </submittedName>
</protein>
<evidence type="ECO:0000313" key="2">
    <source>
        <dbReference type="Proteomes" id="UP000017836"/>
    </source>
</evidence>
<accession>W1PXK5</accession>
<dbReference type="Gramene" id="ERN12988">
    <property type="protein sequence ID" value="ERN12988"/>
    <property type="gene ID" value="AMTR_s00040p00066050"/>
</dbReference>
<name>W1PXK5_AMBTC</name>
<organism evidence="1 2">
    <name type="scientific">Amborella trichopoda</name>
    <dbReference type="NCBI Taxonomy" id="13333"/>
    <lineage>
        <taxon>Eukaryota</taxon>
        <taxon>Viridiplantae</taxon>
        <taxon>Streptophyta</taxon>
        <taxon>Embryophyta</taxon>
        <taxon>Tracheophyta</taxon>
        <taxon>Spermatophyta</taxon>
        <taxon>Magnoliopsida</taxon>
        <taxon>Amborellales</taxon>
        <taxon>Amborellaceae</taxon>
        <taxon>Amborella</taxon>
    </lineage>
</organism>
<dbReference type="EMBL" id="KI392591">
    <property type="protein sequence ID" value="ERN12988.1"/>
    <property type="molecule type" value="Genomic_DNA"/>
</dbReference>
<reference evidence="2" key="1">
    <citation type="journal article" date="2013" name="Science">
        <title>The Amborella genome and the evolution of flowering plants.</title>
        <authorList>
            <consortium name="Amborella Genome Project"/>
        </authorList>
    </citation>
    <scope>NUCLEOTIDE SEQUENCE [LARGE SCALE GENOMIC DNA]</scope>
</reference>
<evidence type="ECO:0000313" key="1">
    <source>
        <dbReference type="EMBL" id="ERN12988.1"/>
    </source>
</evidence>